<dbReference type="GeneID" id="34608471"/>
<feature type="compositionally biased region" description="Basic and acidic residues" evidence="1">
    <location>
        <begin position="94"/>
        <end position="104"/>
    </location>
</feature>
<dbReference type="Proteomes" id="UP000184188">
    <property type="component" value="Unassembled WGS sequence"/>
</dbReference>
<accession>A0A1L9SRI6</accession>
<dbReference type="STRING" id="1073090.A0A1L9SRI6"/>
<dbReference type="VEuPathDB" id="FungiDB:ASPZODRAFT_128356"/>
<dbReference type="EMBL" id="KV878337">
    <property type="protein sequence ID" value="OJJ49825.1"/>
    <property type="molecule type" value="Genomic_DNA"/>
</dbReference>
<name>A0A1L9SRI6_9EURO</name>
<feature type="compositionally biased region" description="Polar residues" evidence="1">
    <location>
        <begin position="228"/>
        <end position="245"/>
    </location>
</feature>
<organism evidence="2 3">
    <name type="scientific">Penicilliopsis zonata CBS 506.65</name>
    <dbReference type="NCBI Taxonomy" id="1073090"/>
    <lineage>
        <taxon>Eukaryota</taxon>
        <taxon>Fungi</taxon>
        <taxon>Dikarya</taxon>
        <taxon>Ascomycota</taxon>
        <taxon>Pezizomycotina</taxon>
        <taxon>Eurotiomycetes</taxon>
        <taxon>Eurotiomycetidae</taxon>
        <taxon>Eurotiales</taxon>
        <taxon>Aspergillaceae</taxon>
        <taxon>Penicilliopsis</taxon>
    </lineage>
</organism>
<dbReference type="AlphaFoldDB" id="A0A1L9SRI6"/>
<proteinExistence type="predicted"/>
<reference evidence="3" key="1">
    <citation type="journal article" date="2017" name="Genome Biol.">
        <title>Comparative genomics reveals high biological diversity and specific adaptations in the industrially and medically important fungal genus Aspergillus.</title>
        <authorList>
            <person name="de Vries R.P."/>
            <person name="Riley R."/>
            <person name="Wiebenga A."/>
            <person name="Aguilar-Osorio G."/>
            <person name="Amillis S."/>
            <person name="Uchima C.A."/>
            <person name="Anderluh G."/>
            <person name="Asadollahi M."/>
            <person name="Askin M."/>
            <person name="Barry K."/>
            <person name="Battaglia E."/>
            <person name="Bayram O."/>
            <person name="Benocci T."/>
            <person name="Braus-Stromeyer S.A."/>
            <person name="Caldana C."/>
            <person name="Canovas D."/>
            <person name="Cerqueira G.C."/>
            <person name="Chen F."/>
            <person name="Chen W."/>
            <person name="Choi C."/>
            <person name="Clum A."/>
            <person name="Dos Santos R.A."/>
            <person name="Damasio A.R."/>
            <person name="Diallinas G."/>
            <person name="Emri T."/>
            <person name="Fekete E."/>
            <person name="Flipphi M."/>
            <person name="Freyberg S."/>
            <person name="Gallo A."/>
            <person name="Gournas C."/>
            <person name="Habgood R."/>
            <person name="Hainaut M."/>
            <person name="Harispe M.L."/>
            <person name="Henrissat B."/>
            <person name="Hilden K.S."/>
            <person name="Hope R."/>
            <person name="Hossain A."/>
            <person name="Karabika E."/>
            <person name="Karaffa L."/>
            <person name="Karanyi Z."/>
            <person name="Krasevec N."/>
            <person name="Kuo A."/>
            <person name="Kusch H."/>
            <person name="LaButti K."/>
            <person name="Lagendijk E.L."/>
            <person name="Lapidus A."/>
            <person name="Levasseur A."/>
            <person name="Lindquist E."/>
            <person name="Lipzen A."/>
            <person name="Logrieco A.F."/>
            <person name="MacCabe A."/>
            <person name="Maekelae M.R."/>
            <person name="Malavazi I."/>
            <person name="Melin P."/>
            <person name="Meyer V."/>
            <person name="Mielnichuk N."/>
            <person name="Miskei M."/>
            <person name="Molnar A.P."/>
            <person name="Mule G."/>
            <person name="Ngan C.Y."/>
            <person name="Orejas M."/>
            <person name="Orosz E."/>
            <person name="Ouedraogo J.P."/>
            <person name="Overkamp K.M."/>
            <person name="Park H.-S."/>
            <person name="Perrone G."/>
            <person name="Piumi F."/>
            <person name="Punt P.J."/>
            <person name="Ram A.F."/>
            <person name="Ramon A."/>
            <person name="Rauscher S."/>
            <person name="Record E."/>
            <person name="Riano-Pachon D.M."/>
            <person name="Robert V."/>
            <person name="Roehrig J."/>
            <person name="Ruller R."/>
            <person name="Salamov A."/>
            <person name="Salih N.S."/>
            <person name="Samson R.A."/>
            <person name="Sandor E."/>
            <person name="Sanguinetti M."/>
            <person name="Schuetze T."/>
            <person name="Sepcic K."/>
            <person name="Shelest E."/>
            <person name="Sherlock G."/>
            <person name="Sophianopoulou V."/>
            <person name="Squina F.M."/>
            <person name="Sun H."/>
            <person name="Susca A."/>
            <person name="Todd R.B."/>
            <person name="Tsang A."/>
            <person name="Unkles S.E."/>
            <person name="van de Wiele N."/>
            <person name="van Rossen-Uffink D."/>
            <person name="Oliveira J.V."/>
            <person name="Vesth T.C."/>
            <person name="Visser J."/>
            <person name="Yu J.-H."/>
            <person name="Zhou M."/>
            <person name="Andersen M.R."/>
            <person name="Archer D.B."/>
            <person name="Baker S.E."/>
            <person name="Benoit I."/>
            <person name="Brakhage A.A."/>
            <person name="Braus G.H."/>
            <person name="Fischer R."/>
            <person name="Frisvad J.C."/>
            <person name="Goldman G.H."/>
            <person name="Houbraken J."/>
            <person name="Oakley B."/>
            <person name="Pocsi I."/>
            <person name="Scazzocchio C."/>
            <person name="Seiboth B."/>
            <person name="vanKuyk P.A."/>
            <person name="Wortman J."/>
            <person name="Dyer P.S."/>
            <person name="Grigoriev I.V."/>
        </authorList>
    </citation>
    <scope>NUCLEOTIDE SEQUENCE [LARGE SCALE GENOMIC DNA]</scope>
    <source>
        <strain evidence="3">CBS 506.65</strain>
    </source>
</reference>
<dbReference type="OrthoDB" id="5409998at2759"/>
<feature type="region of interest" description="Disordered" evidence="1">
    <location>
        <begin position="228"/>
        <end position="247"/>
    </location>
</feature>
<gene>
    <name evidence="2" type="ORF">ASPZODRAFT_128356</name>
</gene>
<protein>
    <submittedName>
        <fullName evidence="2">Uncharacterized protein</fullName>
    </submittedName>
</protein>
<dbReference type="RefSeq" id="XP_022584335.1">
    <property type="nucleotide sequence ID" value="XM_022722006.1"/>
</dbReference>
<evidence type="ECO:0000256" key="1">
    <source>
        <dbReference type="SAM" id="MobiDB-lite"/>
    </source>
</evidence>
<feature type="region of interest" description="Disordered" evidence="1">
    <location>
        <begin position="81"/>
        <end position="165"/>
    </location>
</feature>
<sequence length="325" mass="34930">MAASDYSHPESLGVLLAMVNQTLIETGRFFRSNGSLQSRAQLKRTLPAARDQFHDALDQLSEQIFIAKTFLERDYETIQARKATPKPTSEDVVMEEKTEERPPPETDVQPQSAHLGLSTETEGLEIKAAEEPETTDKPTEENLSDAPGLSSGNLEKAEGMPSTEGASFAAAAAGNEEISFDSMLADTTGEPNEFDLHLDFGNDEVGNQNFLAGSSFNMGAGTQDVTGMEESTNDAGDINDNNRQQGGEDHLMMHTLDGGPMNLDLPVSQGEGQGSSEDGIAPGESSFEDLFLEADGFGDDGLGEHGLLEGDGMMNVNELDDNWFT</sequence>
<keyword evidence="3" id="KW-1185">Reference proteome</keyword>
<feature type="compositionally biased region" description="Basic and acidic residues" evidence="1">
    <location>
        <begin position="124"/>
        <end position="140"/>
    </location>
</feature>
<evidence type="ECO:0000313" key="3">
    <source>
        <dbReference type="Proteomes" id="UP000184188"/>
    </source>
</evidence>
<evidence type="ECO:0000313" key="2">
    <source>
        <dbReference type="EMBL" id="OJJ49825.1"/>
    </source>
</evidence>